<evidence type="ECO:0008006" key="3">
    <source>
        <dbReference type="Google" id="ProtNLM"/>
    </source>
</evidence>
<keyword evidence="2" id="KW-1185">Reference proteome</keyword>
<dbReference type="InterPro" id="IPR033786">
    <property type="entry name" value="TTHB210-like"/>
</dbReference>
<dbReference type="CDD" id="cd11669">
    <property type="entry name" value="TTHB210-like"/>
    <property type="match status" value="1"/>
</dbReference>
<protein>
    <recommendedName>
        <fullName evidence="3">DUF5602 domain-containing protein</fullName>
    </recommendedName>
</protein>
<dbReference type="EMBL" id="LVYD01000042">
    <property type="protein sequence ID" value="OQP64243.1"/>
    <property type="molecule type" value="Genomic_DNA"/>
</dbReference>
<accession>A0A1V9G0W3</accession>
<evidence type="ECO:0000313" key="1">
    <source>
        <dbReference type="EMBL" id="OQP64243.1"/>
    </source>
</evidence>
<dbReference type="STRING" id="1703345.A3860_19900"/>
<dbReference type="OrthoDB" id="2867208at2"/>
<sequence length="255" mass="28632">MKRVFLLLAAATMVFASCKKEGHKGGIFKGPVSKFQHGSAWTWIELDGDNKPERLAISIDDAAMNSLDTGTEGEDHHENELSLQFHPKASITPFTHALVEWNPHGHEPAGVYDKPHFDFHFYMISEEERLAIPLYQTDSTGFLNYPAPGYMPANYVPIPGGVPEMGTHWVDVTTPELHGQPFTQTFIYGSYNGKVAFYEPMITKAFIDANASFERTFGVPAKFKTSGYYPTKMRIVKAEGATHFILEDFVYRTQS</sequence>
<name>A0A1V9G0W3_9BACT</name>
<dbReference type="AlphaFoldDB" id="A0A1V9G0W3"/>
<reference evidence="1 2" key="1">
    <citation type="submission" date="2016-03" db="EMBL/GenBank/DDBJ databases">
        <title>Niastella vici sp. nov., isolated from farmland soil.</title>
        <authorList>
            <person name="Chen L."/>
            <person name="Wang D."/>
            <person name="Yang S."/>
            <person name="Wang G."/>
        </authorList>
    </citation>
    <scope>NUCLEOTIDE SEQUENCE [LARGE SCALE GENOMIC DNA]</scope>
    <source>
        <strain evidence="1 2">DJ57</strain>
    </source>
</reference>
<dbReference type="PROSITE" id="PS51257">
    <property type="entry name" value="PROKAR_LIPOPROTEIN"/>
    <property type="match status" value="1"/>
</dbReference>
<dbReference type="RefSeq" id="WP_081146858.1">
    <property type="nucleotide sequence ID" value="NZ_LVYD01000042.1"/>
</dbReference>
<organism evidence="1 2">
    <name type="scientific">Niastella vici</name>
    <dbReference type="NCBI Taxonomy" id="1703345"/>
    <lineage>
        <taxon>Bacteria</taxon>
        <taxon>Pseudomonadati</taxon>
        <taxon>Bacteroidota</taxon>
        <taxon>Chitinophagia</taxon>
        <taxon>Chitinophagales</taxon>
        <taxon>Chitinophagaceae</taxon>
        <taxon>Niastella</taxon>
    </lineage>
</organism>
<proteinExistence type="predicted"/>
<dbReference type="Proteomes" id="UP000192796">
    <property type="component" value="Unassembled WGS sequence"/>
</dbReference>
<comment type="caution">
    <text evidence="1">The sequence shown here is derived from an EMBL/GenBank/DDBJ whole genome shotgun (WGS) entry which is preliminary data.</text>
</comment>
<gene>
    <name evidence="1" type="ORF">A3860_19900</name>
</gene>
<evidence type="ECO:0000313" key="2">
    <source>
        <dbReference type="Proteomes" id="UP000192796"/>
    </source>
</evidence>